<evidence type="ECO:0000313" key="2">
    <source>
        <dbReference type="EMBL" id="POM67046.1"/>
    </source>
</evidence>
<feature type="compositionally biased region" description="Polar residues" evidence="1">
    <location>
        <begin position="53"/>
        <end position="77"/>
    </location>
</feature>
<dbReference type="AlphaFoldDB" id="A0A2P4XNC3"/>
<keyword evidence="3" id="KW-1185">Reference proteome</keyword>
<evidence type="ECO:0000256" key="1">
    <source>
        <dbReference type="SAM" id="MobiDB-lite"/>
    </source>
</evidence>
<evidence type="ECO:0000313" key="3">
    <source>
        <dbReference type="Proteomes" id="UP000237271"/>
    </source>
</evidence>
<feature type="region of interest" description="Disordered" evidence="1">
    <location>
        <begin position="53"/>
        <end position="89"/>
    </location>
</feature>
<dbReference type="EMBL" id="NCKW01009483">
    <property type="protein sequence ID" value="POM67046.1"/>
    <property type="molecule type" value="Genomic_DNA"/>
</dbReference>
<proteinExistence type="predicted"/>
<dbReference type="Proteomes" id="UP000237271">
    <property type="component" value="Unassembled WGS sequence"/>
</dbReference>
<comment type="caution">
    <text evidence="2">The sequence shown here is derived from an EMBL/GenBank/DDBJ whole genome shotgun (WGS) entry which is preliminary data.</text>
</comment>
<dbReference type="OrthoDB" id="99746at2759"/>
<organism evidence="2 3">
    <name type="scientific">Phytophthora palmivora</name>
    <dbReference type="NCBI Taxonomy" id="4796"/>
    <lineage>
        <taxon>Eukaryota</taxon>
        <taxon>Sar</taxon>
        <taxon>Stramenopiles</taxon>
        <taxon>Oomycota</taxon>
        <taxon>Peronosporomycetes</taxon>
        <taxon>Peronosporales</taxon>
        <taxon>Peronosporaceae</taxon>
        <taxon>Phytophthora</taxon>
    </lineage>
</organism>
<gene>
    <name evidence="2" type="ORF">PHPALM_17008</name>
</gene>
<accession>A0A2P4XNC3</accession>
<name>A0A2P4XNC3_9STRA</name>
<reference evidence="2 3" key="1">
    <citation type="journal article" date="2017" name="Genome Biol. Evol.">
        <title>Phytophthora megakarya and P. palmivora, closely related causal agents of cacao black pod rot, underwent increases in genome sizes and gene numbers by different mechanisms.</title>
        <authorList>
            <person name="Ali S.S."/>
            <person name="Shao J."/>
            <person name="Lary D.J."/>
            <person name="Kronmiller B."/>
            <person name="Shen D."/>
            <person name="Strem M.D."/>
            <person name="Amoako-Attah I."/>
            <person name="Akrofi A.Y."/>
            <person name="Begoude B.A."/>
            <person name="Ten Hoopen G.M."/>
            <person name="Coulibaly K."/>
            <person name="Kebe B.I."/>
            <person name="Melnick R.L."/>
            <person name="Guiltinan M.J."/>
            <person name="Tyler B.M."/>
            <person name="Meinhardt L.W."/>
            <person name="Bailey B.A."/>
        </authorList>
    </citation>
    <scope>NUCLEOTIDE SEQUENCE [LARGE SCALE GENOMIC DNA]</scope>
    <source>
        <strain evidence="3">sbr112.9</strain>
    </source>
</reference>
<sequence>MTKFEMSENQLAGPPAMTLEHAALPHLTSIDWKALHRRAEVSGEVVVTSLLSSATPGQHRQAIQQSMVRESPRQSGEYQLPRNPHGTTP</sequence>
<protein>
    <submittedName>
        <fullName evidence="2">Polyprotein</fullName>
    </submittedName>
</protein>